<dbReference type="AlphaFoldDB" id="A0A9X4KYW1"/>
<reference evidence="1" key="1">
    <citation type="submission" date="2022-10" db="EMBL/GenBank/DDBJ databases">
        <title>Comparative genomic analysis of Cohnella hashimotonis sp. nov., isolated from the International Space Station.</title>
        <authorList>
            <person name="Simpson A."/>
            <person name="Venkateswaran K."/>
        </authorList>
    </citation>
    <scope>NUCLEOTIDE SEQUENCE</scope>
    <source>
        <strain evidence="1">DSM 28161</strain>
    </source>
</reference>
<sequence length="149" mass="15956">MPSAIAVAIAVWPAEFVSMFRSPGLLIKPVSTMTLGGPAFFEHVKLIARERRDVRALLLVKPFLDERGKQRASRVEAVEYDRSANRFSLGPVDVNADEHAGADVAGQSFALRQVALMAGGAEPTVVVAQRIVAGSVKHGMHAAAPQDEI</sequence>
<dbReference type="EMBL" id="JAPDIA010000008">
    <property type="protein sequence ID" value="MDG0813365.1"/>
    <property type="molecule type" value="Genomic_DNA"/>
</dbReference>
<comment type="caution">
    <text evidence="1">The sequence shown here is derived from an EMBL/GenBank/DDBJ whole genome shotgun (WGS) entry which is preliminary data.</text>
</comment>
<evidence type="ECO:0000313" key="2">
    <source>
        <dbReference type="Proteomes" id="UP001153404"/>
    </source>
</evidence>
<proteinExistence type="predicted"/>
<name>A0A9X4KYW1_9BACL</name>
<keyword evidence="2" id="KW-1185">Reference proteome</keyword>
<evidence type="ECO:0000313" key="1">
    <source>
        <dbReference type="EMBL" id="MDG0813365.1"/>
    </source>
</evidence>
<accession>A0A9X4KYW1</accession>
<gene>
    <name evidence="1" type="ORF">OMP40_31830</name>
</gene>
<dbReference type="Proteomes" id="UP001153404">
    <property type="component" value="Unassembled WGS sequence"/>
</dbReference>
<organism evidence="1 2">
    <name type="scientific">Cohnella rhizosphaerae</name>
    <dbReference type="NCBI Taxonomy" id="1457232"/>
    <lineage>
        <taxon>Bacteria</taxon>
        <taxon>Bacillati</taxon>
        <taxon>Bacillota</taxon>
        <taxon>Bacilli</taxon>
        <taxon>Bacillales</taxon>
        <taxon>Paenibacillaceae</taxon>
        <taxon>Cohnella</taxon>
    </lineage>
</organism>
<protein>
    <submittedName>
        <fullName evidence="1">Uncharacterized protein</fullName>
    </submittedName>
</protein>